<dbReference type="EnsemblPlants" id="Solyc06g083535.1.1">
    <property type="protein sequence ID" value="Solyc06g083535.1.1"/>
    <property type="gene ID" value="Solyc06g083535.1"/>
</dbReference>
<name>A0A3Q7H1S8_SOLLC</name>
<reference evidence="1" key="1">
    <citation type="journal article" date="2012" name="Nature">
        <title>The tomato genome sequence provides insights into fleshy fruit evolution.</title>
        <authorList>
            <consortium name="Tomato Genome Consortium"/>
        </authorList>
    </citation>
    <scope>NUCLEOTIDE SEQUENCE [LARGE SCALE GENOMIC DNA]</scope>
    <source>
        <strain evidence="1">cv. Heinz 1706</strain>
    </source>
</reference>
<organism evidence="1">
    <name type="scientific">Solanum lycopersicum</name>
    <name type="common">Tomato</name>
    <name type="synonym">Lycopersicon esculentum</name>
    <dbReference type="NCBI Taxonomy" id="4081"/>
    <lineage>
        <taxon>Eukaryota</taxon>
        <taxon>Viridiplantae</taxon>
        <taxon>Streptophyta</taxon>
        <taxon>Embryophyta</taxon>
        <taxon>Tracheophyta</taxon>
        <taxon>Spermatophyta</taxon>
        <taxon>Magnoliopsida</taxon>
        <taxon>eudicotyledons</taxon>
        <taxon>Gunneridae</taxon>
        <taxon>Pentapetalae</taxon>
        <taxon>asterids</taxon>
        <taxon>lamiids</taxon>
        <taxon>Solanales</taxon>
        <taxon>Solanaceae</taxon>
        <taxon>Solanoideae</taxon>
        <taxon>Solaneae</taxon>
        <taxon>Solanum</taxon>
        <taxon>Solanum subgen. Lycopersicon</taxon>
    </lineage>
</organism>
<proteinExistence type="predicted"/>
<sequence length="60" mass="6966">MIYFALCCGDTDRIGVNFSIIRIKQYTPYLLPQGSYHLEIPGVDIQKRVPEHEQKSKINK</sequence>
<protein>
    <submittedName>
        <fullName evidence="1">Uncharacterized protein</fullName>
    </submittedName>
</protein>
<accession>A0A3Q7H1S8</accession>
<evidence type="ECO:0000313" key="2">
    <source>
        <dbReference type="Proteomes" id="UP000004994"/>
    </source>
</evidence>
<evidence type="ECO:0000313" key="1">
    <source>
        <dbReference type="EnsemblPlants" id="Solyc06g083535.1.1"/>
    </source>
</evidence>
<reference evidence="1" key="2">
    <citation type="submission" date="2019-01" db="UniProtKB">
        <authorList>
            <consortium name="EnsemblPlants"/>
        </authorList>
    </citation>
    <scope>IDENTIFICATION</scope>
    <source>
        <strain evidence="1">cv. Heinz 1706</strain>
    </source>
</reference>
<dbReference type="AlphaFoldDB" id="A0A3Q7H1S8"/>
<dbReference type="Proteomes" id="UP000004994">
    <property type="component" value="Chromosome 6"/>
</dbReference>
<keyword evidence="2" id="KW-1185">Reference proteome</keyword>
<dbReference type="Gramene" id="Solyc06g083535.1.1">
    <property type="protein sequence ID" value="Solyc06g083535.1.1"/>
    <property type="gene ID" value="Solyc06g083535.1"/>
</dbReference>
<dbReference type="InParanoid" id="A0A3Q7H1S8"/>